<evidence type="ECO:0000313" key="3">
    <source>
        <dbReference type="Proteomes" id="UP000002382"/>
    </source>
</evidence>
<dbReference type="Pfam" id="PF01850">
    <property type="entry name" value="PIN"/>
    <property type="match status" value="1"/>
</dbReference>
<organism evidence="2 3">
    <name type="scientific">Kosmotoga olearia (strain ATCC BAA-1733 / DSM 21960 / TBF 19.5.1)</name>
    <dbReference type="NCBI Taxonomy" id="521045"/>
    <lineage>
        <taxon>Bacteria</taxon>
        <taxon>Thermotogati</taxon>
        <taxon>Thermotogota</taxon>
        <taxon>Thermotogae</taxon>
        <taxon>Kosmotogales</taxon>
        <taxon>Kosmotogaceae</taxon>
        <taxon>Kosmotoga</taxon>
    </lineage>
</organism>
<keyword evidence="3" id="KW-1185">Reference proteome</keyword>
<sequence length="151" mass="17076">MENVFEKVTRIGIDTSPFIYFIEENEKYLEFLTSLFKKIDIGSIKAFSSVLTLAEVLVRPFVKGEQYLINEYISILTGCENLSLIPVEKEIAVLAAKIRAKNGLKLPDALHFATAKVYKCELFITNDKHFNGISDSEIQIVLLDDLLDKNA</sequence>
<dbReference type="eggNOG" id="COG1848">
    <property type="taxonomic scope" value="Bacteria"/>
</dbReference>
<evidence type="ECO:0000259" key="1">
    <source>
        <dbReference type="Pfam" id="PF01850"/>
    </source>
</evidence>
<dbReference type="InterPro" id="IPR029060">
    <property type="entry name" value="PIN-like_dom_sf"/>
</dbReference>
<dbReference type="SUPFAM" id="SSF88723">
    <property type="entry name" value="PIN domain-like"/>
    <property type="match status" value="1"/>
</dbReference>
<reference evidence="2 3" key="1">
    <citation type="submission" date="2009-06" db="EMBL/GenBank/DDBJ databases">
        <title>Complete sequence of Thermotogales bacterium TBF 19.5.1.</title>
        <authorList>
            <consortium name="US DOE Joint Genome Institute"/>
            <person name="Lucas S."/>
            <person name="Copeland A."/>
            <person name="Lapidus A."/>
            <person name="Glavina del Rio T."/>
            <person name="Tice H."/>
            <person name="Bruce D."/>
            <person name="Goodwin L."/>
            <person name="Pitluck S."/>
            <person name="Chertkov O."/>
            <person name="Brettin T."/>
            <person name="Detter J.C."/>
            <person name="Han C."/>
            <person name="Schmutz J."/>
            <person name="Larimer F."/>
            <person name="Land M."/>
            <person name="Hauser L."/>
            <person name="Kyrpides N."/>
            <person name="Ovchinnikova G."/>
            <person name="Noll K."/>
        </authorList>
    </citation>
    <scope>NUCLEOTIDE SEQUENCE [LARGE SCALE GENOMIC DNA]</scope>
    <source>
        <strain evidence="3">ATCC BAA-1733 / DSM 21960 / TBF 19.5.1</strain>
    </source>
</reference>
<gene>
    <name evidence="2" type="ordered locus">Kole_1325</name>
</gene>
<dbReference type="KEGG" id="kol:Kole_1325"/>
<dbReference type="HOGENOM" id="CLU_125353_1_0_0"/>
<protein>
    <submittedName>
        <fullName evidence="2">PilT protein domain protein</fullName>
    </submittedName>
</protein>
<dbReference type="InterPro" id="IPR002716">
    <property type="entry name" value="PIN_dom"/>
</dbReference>
<reference evidence="2 3" key="2">
    <citation type="journal article" date="2011" name="J. Bacteriol.">
        <title>Genome Sequence of Kosmotoga olearia Strain TBF 19.5.1, a Thermophilic Bacterium with a Wide Growth Temperature Range, Isolated from the Troll B Oil Platform in the North Sea.</title>
        <authorList>
            <person name="Swithers K.S."/>
            <person name="Dipippo J.L."/>
            <person name="Bruce D.C."/>
            <person name="Detter C."/>
            <person name="Tapia R."/>
            <person name="Han S."/>
            <person name="Goodwin L.A."/>
            <person name="Han J."/>
            <person name="Woyke T."/>
            <person name="Pitluck S."/>
            <person name="Pennacchio L."/>
            <person name="Nolan M."/>
            <person name="Mikhailova N."/>
            <person name="Land M.L."/>
            <person name="Nesbo C.L."/>
            <person name="Gogarten J.P."/>
            <person name="Noll K.M."/>
        </authorList>
    </citation>
    <scope>NUCLEOTIDE SEQUENCE [LARGE SCALE GENOMIC DNA]</scope>
    <source>
        <strain evidence="3">ATCC BAA-1733 / DSM 21960 / TBF 19.5.1</strain>
    </source>
</reference>
<evidence type="ECO:0000313" key="2">
    <source>
        <dbReference type="EMBL" id="ACR80019.1"/>
    </source>
</evidence>
<dbReference type="AlphaFoldDB" id="C5CDF6"/>
<proteinExistence type="predicted"/>
<dbReference type="Proteomes" id="UP000002382">
    <property type="component" value="Chromosome"/>
</dbReference>
<dbReference type="EMBL" id="CP001634">
    <property type="protein sequence ID" value="ACR80019.1"/>
    <property type="molecule type" value="Genomic_DNA"/>
</dbReference>
<dbReference type="Gene3D" id="3.40.50.1010">
    <property type="entry name" value="5'-nuclease"/>
    <property type="match status" value="1"/>
</dbReference>
<feature type="domain" description="PIN" evidence="1">
    <location>
        <begin position="13"/>
        <end position="131"/>
    </location>
</feature>
<dbReference type="STRING" id="521045.Kole_1325"/>
<accession>C5CDF6</accession>
<name>C5CDF6_KOSOT</name>